<dbReference type="InterPro" id="IPR044925">
    <property type="entry name" value="His-Me_finger_sf"/>
</dbReference>
<dbReference type="Proteomes" id="UP000424201">
    <property type="component" value="Genome"/>
</dbReference>
<dbReference type="Pfam" id="PF02945">
    <property type="entry name" value="Endonuclease_7"/>
    <property type="match status" value="1"/>
</dbReference>
<proteinExistence type="predicted"/>
<protein>
    <recommendedName>
        <fullName evidence="3">Endonuclease VII</fullName>
    </recommendedName>
</protein>
<dbReference type="SUPFAM" id="SSF54060">
    <property type="entry name" value="His-Me finger endonucleases"/>
    <property type="match status" value="1"/>
</dbReference>
<accession>A0A649VCA5</accession>
<dbReference type="Gene3D" id="3.40.1800.10">
    <property type="entry name" value="His-Me finger endonucleases"/>
    <property type="match status" value="1"/>
</dbReference>
<evidence type="ECO:0000313" key="1">
    <source>
        <dbReference type="EMBL" id="QGJ89980.1"/>
    </source>
</evidence>
<name>A0A649VCA5_9CAUD</name>
<dbReference type="InterPro" id="IPR038563">
    <property type="entry name" value="Endonuclease_7_sf"/>
</dbReference>
<reference evidence="1 2" key="1">
    <citation type="submission" date="2019-10" db="EMBL/GenBank/DDBJ databases">
        <authorList>
            <person name="Garlena R.A."/>
            <person name="Russell D.A."/>
            <person name="Pope W.H."/>
            <person name="Jacobs-Sera D."/>
            <person name="Hatfull G.F."/>
        </authorList>
    </citation>
    <scope>NUCLEOTIDE SEQUENCE [LARGE SCALE GENOMIC DNA]</scope>
</reference>
<sequence>MKRCLRCDRLKPHGQFSRWKHGDGYQTWCNHCFRIWRYRLTPQQFSAMYETQAGRCAICIEPIEIETCCIDHDHKCCPGNRSCGRCVRGLLCKSCNHGLGDFREDELIMNRAIAYVAKTDRL</sequence>
<dbReference type="InterPro" id="IPR004211">
    <property type="entry name" value="Endonuclease_7"/>
</dbReference>
<evidence type="ECO:0008006" key="3">
    <source>
        <dbReference type="Google" id="ProtNLM"/>
    </source>
</evidence>
<dbReference type="EMBL" id="MN585992">
    <property type="protein sequence ID" value="QGJ89980.1"/>
    <property type="molecule type" value="Genomic_DNA"/>
</dbReference>
<evidence type="ECO:0000313" key="2">
    <source>
        <dbReference type="Proteomes" id="UP000424201"/>
    </source>
</evidence>
<gene>
    <name evidence="1" type="primary">93</name>
    <name evidence="1" type="ORF">PBI_MARYV_93</name>
</gene>
<organism evidence="1 2">
    <name type="scientific">Mycobacterium phage MaryV</name>
    <dbReference type="NCBI Taxonomy" id="2656593"/>
    <lineage>
        <taxon>Viruses</taxon>
        <taxon>Duplodnaviria</taxon>
        <taxon>Heunggongvirae</taxon>
        <taxon>Uroviricota</taxon>
        <taxon>Caudoviricetes</taxon>
        <taxon>Vilmaviridae</taxon>
        <taxon>Wildcatvirus</taxon>
        <taxon>Wildcatvirus wildcat</taxon>
        <taxon>Mycobacterium virus Wildcat</taxon>
    </lineage>
</organism>